<dbReference type="SUPFAM" id="SSF56112">
    <property type="entry name" value="Protein kinase-like (PK-like)"/>
    <property type="match status" value="1"/>
</dbReference>
<keyword evidence="15" id="KW-0697">Rotamase</keyword>
<dbReference type="Gene3D" id="2.130.10.10">
    <property type="entry name" value="YVTN repeat-like/Quinoprotein amine dehydrogenase"/>
    <property type="match status" value="1"/>
</dbReference>
<dbReference type="InterPro" id="IPR000297">
    <property type="entry name" value="PPIase_PpiC"/>
</dbReference>
<evidence type="ECO:0000256" key="11">
    <source>
        <dbReference type="ARBA" id="ARBA00030737"/>
    </source>
</evidence>
<dbReference type="InterPro" id="IPR046357">
    <property type="entry name" value="PPIase_dom_sf"/>
</dbReference>
<dbReference type="PROSITE" id="PS50198">
    <property type="entry name" value="PPIC_PPIASE_2"/>
    <property type="match status" value="1"/>
</dbReference>
<dbReference type="InterPro" id="IPR036372">
    <property type="entry name" value="BEACH_dom_sf"/>
</dbReference>
<evidence type="ECO:0000256" key="14">
    <source>
        <dbReference type="PROSITE-ProRule" id="PRU00221"/>
    </source>
</evidence>
<keyword evidence="10" id="KW-0539">Nucleus</keyword>
<keyword evidence="6" id="KW-0963">Cytoplasm</keyword>
<dbReference type="SUPFAM" id="SSF50978">
    <property type="entry name" value="WD40 repeat-like"/>
    <property type="match status" value="1"/>
</dbReference>
<dbReference type="Pfam" id="PF02138">
    <property type="entry name" value="Beach"/>
    <property type="match status" value="2"/>
</dbReference>
<evidence type="ECO:0000256" key="6">
    <source>
        <dbReference type="ARBA" id="ARBA00022490"/>
    </source>
</evidence>
<dbReference type="Gene3D" id="3.10.50.40">
    <property type="match status" value="1"/>
</dbReference>
<comment type="subcellular location">
    <subcellularLocation>
        <location evidence="1">Cytoplasm</location>
        <location evidence="1">Cytoskeleton</location>
        <location evidence="1">Spindle</location>
    </subcellularLocation>
    <subcellularLocation>
        <location evidence="2">Cytoplasmic vesicle</location>
        <location evidence="2">Autophagosome</location>
    </subcellularLocation>
    <subcellularLocation>
        <location evidence="3">Nucleus</location>
        <location evidence="3">Nucleolus</location>
    </subcellularLocation>
</comment>
<dbReference type="FunFam" id="3.10.50.40:FF:000015">
    <property type="entry name" value="Peptidyl-prolyl cis-trans isomerase"/>
    <property type="match status" value="1"/>
</dbReference>
<dbReference type="GO" id="GO:0005730">
    <property type="term" value="C:nucleolus"/>
    <property type="evidence" value="ECO:0007669"/>
    <property type="project" value="UniProtKB-SubCell"/>
</dbReference>
<dbReference type="InterPro" id="IPR001680">
    <property type="entry name" value="WD40_rpt"/>
</dbReference>
<gene>
    <name evidence="19" type="ORF">MS3_04964</name>
</gene>
<reference evidence="19" key="1">
    <citation type="journal article" date="2012" name="Nat. Genet.">
        <title>Whole-genome sequence of Schistosoma haematobium.</title>
        <authorList>
            <person name="Young N.D."/>
            <person name="Jex A.R."/>
            <person name="Li B."/>
            <person name="Liu S."/>
            <person name="Yang L."/>
            <person name="Xiong Z."/>
            <person name="Li Y."/>
            <person name="Cantacessi C."/>
            <person name="Hall R.S."/>
            <person name="Xu X."/>
            <person name="Chen F."/>
            <person name="Wu X."/>
            <person name="Zerlotini A."/>
            <person name="Oliveira G."/>
            <person name="Hofmann A."/>
            <person name="Zhang G."/>
            <person name="Fang X."/>
            <person name="Kang Y."/>
            <person name="Campbell B.E."/>
            <person name="Loukas A."/>
            <person name="Ranganathan S."/>
            <person name="Rollinson D."/>
            <person name="Rinaldi G."/>
            <person name="Brindley P.J."/>
            <person name="Yang H."/>
            <person name="Wang J."/>
            <person name="Wang J."/>
            <person name="Gasser R.B."/>
        </authorList>
    </citation>
    <scope>NUCLEOTIDE SEQUENCE [LARGE SCALE GENOMIC DNA]</scope>
</reference>
<feature type="domain" description="PpiC" evidence="18">
    <location>
        <begin position="1993"/>
        <end position="2087"/>
    </location>
</feature>
<dbReference type="SUPFAM" id="SSF81837">
    <property type="entry name" value="BEACH domain"/>
    <property type="match status" value="1"/>
</dbReference>
<dbReference type="PROSITE" id="PS50294">
    <property type="entry name" value="WD_REPEATS_REGION"/>
    <property type="match status" value="1"/>
</dbReference>
<dbReference type="PANTHER" id="PTHR46866">
    <property type="entry name" value="GH12955P"/>
    <property type="match status" value="1"/>
</dbReference>
<dbReference type="Gene3D" id="1.10.1540.10">
    <property type="entry name" value="BEACH domain"/>
    <property type="match status" value="1"/>
</dbReference>
<evidence type="ECO:0000259" key="17">
    <source>
        <dbReference type="PROSITE" id="PS50197"/>
    </source>
</evidence>
<evidence type="ECO:0000259" key="18">
    <source>
        <dbReference type="PROSITE" id="PS50198"/>
    </source>
</evidence>
<dbReference type="STRING" id="6185.A0A095C4B3"/>
<dbReference type="SUPFAM" id="SSF54534">
    <property type="entry name" value="FKBP-like"/>
    <property type="match status" value="1"/>
</dbReference>
<evidence type="ECO:0000256" key="16">
    <source>
        <dbReference type="SAM" id="MobiDB-lite"/>
    </source>
</evidence>
<dbReference type="PROSITE" id="PS50082">
    <property type="entry name" value="WD_REPEATS_2"/>
    <property type="match status" value="1"/>
</dbReference>
<dbReference type="Pfam" id="PF13616">
    <property type="entry name" value="Rotamase_3"/>
    <property type="match status" value="1"/>
</dbReference>
<dbReference type="InterPro" id="IPR000409">
    <property type="entry name" value="BEACH_dom"/>
</dbReference>
<accession>A0A095C4B3</accession>
<feature type="region of interest" description="Disordered" evidence="16">
    <location>
        <begin position="1944"/>
        <end position="1991"/>
    </location>
</feature>
<name>A0A095C4B3_SCHHA</name>
<dbReference type="SMART" id="SM00320">
    <property type="entry name" value="WD40"/>
    <property type="match status" value="3"/>
</dbReference>
<evidence type="ECO:0000256" key="2">
    <source>
        <dbReference type="ARBA" id="ARBA00004419"/>
    </source>
</evidence>
<dbReference type="GO" id="GO:0003677">
    <property type="term" value="F:DNA binding"/>
    <property type="evidence" value="ECO:0007669"/>
    <property type="project" value="UniProtKB-KW"/>
</dbReference>
<proteinExistence type="inferred from homology"/>
<evidence type="ECO:0000256" key="5">
    <source>
        <dbReference type="ARBA" id="ARBA00019953"/>
    </source>
</evidence>
<keyword evidence="7" id="KW-0238">DNA-binding</keyword>
<feature type="domain" description="BEACH" evidence="17">
    <location>
        <begin position="120"/>
        <end position="469"/>
    </location>
</feature>
<evidence type="ECO:0000256" key="3">
    <source>
        <dbReference type="ARBA" id="ARBA00004604"/>
    </source>
</evidence>
<comment type="similarity">
    <text evidence="4">Belongs to the PpiC/parvulin rotamase family. PIN4 subfamily.</text>
</comment>
<dbReference type="GO" id="GO:0003755">
    <property type="term" value="F:peptidyl-prolyl cis-trans isomerase activity"/>
    <property type="evidence" value="ECO:0007669"/>
    <property type="project" value="UniProtKB-KW"/>
</dbReference>
<dbReference type="InterPro" id="IPR015943">
    <property type="entry name" value="WD40/YVTN_repeat-like_dom_sf"/>
</dbReference>
<evidence type="ECO:0000256" key="1">
    <source>
        <dbReference type="ARBA" id="ARBA00004186"/>
    </source>
</evidence>
<keyword evidence="14" id="KW-0853">WD repeat</keyword>
<evidence type="ECO:0000313" key="19">
    <source>
        <dbReference type="EMBL" id="KGB36663.1"/>
    </source>
</evidence>
<dbReference type="InterPro" id="IPR011009">
    <property type="entry name" value="Kinase-like_dom_sf"/>
</dbReference>
<dbReference type="SMART" id="SM01026">
    <property type="entry name" value="Beach"/>
    <property type="match status" value="1"/>
</dbReference>
<evidence type="ECO:0000256" key="10">
    <source>
        <dbReference type="ARBA" id="ARBA00023242"/>
    </source>
</evidence>
<evidence type="ECO:0000256" key="9">
    <source>
        <dbReference type="ARBA" id="ARBA00023235"/>
    </source>
</evidence>
<feature type="repeat" description="WD" evidence="14">
    <location>
        <begin position="1421"/>
        <end position="1462"/>
    </location>
</feature>
<dbReference type="GO" id="GO:0005776">
    <property type="term" value="C:autophagosome"/>
    <property type="evidence" value="ECO:0007669"/>
    <property type="project" value="UniProtKB-SubCell"/>
</dbReference>
<sequence length="2089" mass="234819">MDVLSNPQNLNFVKCLNCTYNQNELMMDYDVVGVSLYDVIKYSPGRLKNHNTLLFLTYQAIHTITQLHEINLPHSGITLDNIFVDEKFNIFLGLPKAIDFLSNMKTNELNEEENTTVIDIAVCSSSKLSTMTTNWILHKVTNYDYLMFLNELAGRHKGDPSNSAILPWITNFDTPLGQLRDLTKSKYHLCKGEDQLDANFTTSLYNHTISKRPSWPLGTYNVEEDYDIRNHHQDFMKLCNDLGTCSISNADTNLACNNVDACISNGKLFLFKQNLDIDNRKNNTNYTFSPHHLLDIMPDLAYYTYMARKTPLSLLTQFVRPVYQPQEFPTTIARLYESTPDECIPEFFTDPSVFSSVHPDMADLGLPSWCSSPEEFIKYHSKLLESDEVSSNLHHWIDLNFGYKLFGSAAVNAKNVHLELAGDQTALRCTGVVCLFRTPHPQRICSKKLSRYFGATLPDIFQMDVNPPTSKHNSVGMKMHANNSPNEVSWRKNNHTLAKSISSSKIQSSKLNTSDNDFDNLFKIDLESLACLIVELSLFSIVNYVEVNKWSHGERVNFARLQARLHWDKIPNCLHDAVNSVLHPFDQNLIGEQFDERFLPTVDIFLHLICEFPPYIFDLLYIRDWLINIDSNQSFQQLQSFSPYIPKTCLLSAFFPSNHQSELYNLVNLSTVHIPIDVIRLLYPYIQSAVYANPNWFVNILNSSKMLELFSTIGGLEFIRSHLLPLIIYLYKPEQLKRMSSDISPRIPLALLYSRLFLRRLLAYLNVNTFLVHILPYITLSLIGGSINALSDENIVWHQRSYAGLTNEQIDSKNSNTNQNTPESLSRNLELNDESLIYDQEENISAHCDLLFYKQDVLNVDEIGIDLRSLINDEEFQFLEDAKSLSMFTCVKSNEEECDVSGKSLNSCANDVTSAISLHSSNSITHNCNVSQLLHDSLTEDKSVCGEPKKVSFSNKTSFNNSNSSSNCSNISSIPPITAAMDSLDWLSRRIGPVMTIKYIVKYLLTTLTLCYEGKSQLSVNNISSDKCLQINNRPLIGDRSAFSVLRCLVQLVQIYGVSIVIDIYLPYVIKTITSIITNLNPVLSECININNLNQTNNHCINPLESVTSNEAIVSTMLFNFNYHYLARLVGVLTLLYQIVIYIPDNELVELLQESIIQDILIKAVQMSGRLDISFPGGVIGRRAVLYKFINVVYIIGLRVGFELTRTQLTSIFQVFFALFDRVINTAATKCILKDNCLFDGNNNDKCQQRCVDDPELQFTATSQVTNVEEIAQKSNQTNIFTELIETFDCDLARLAYISFCHLAGGTYIDDCLYNTQSIQKLINQLISNESNDTLKQSCSDESNKTTTISNDAAVNVQDVQLSNRSKIDFEATLFASSALCNDCNFHLRGAWRQVIYEVLETSSNQSASLPKYHGIQVAAFTGHINKINCVTHLNTENCFITTSRDKTVQLWSLTDTYNSDQHSISINHKITNNNNVNNSNKSLPIDSSNHVVARLVYRAHRKSVIAAHYLEPYRLVASIDSCLIFWDPSMGKTVRSNNQSENSSWQNLTAINCSSVPYGAVICSDQSGFVHLIDPRAVCSGRTGSLRFHSGANLASFLINKERSKFETPINESIKHTRYNTKLCSPSFYNQSTMDLSITNIMMNITNQFQPYHLSINSFTNTNSNSPISSLLNANTNMTGLLNCLTTSRNGYYLLCGFTTGIITALDLRMGQVIHIWREYQDSVVDIIPHLLNGFISCNDRSLSFINPTNLSKFNQHSLSTSYSELETFNYLPNKPTIVLKPKSIRIPSTLQNITCLTKHQENPIFCANSLPSSYPLPSTSRFPIFGSGSGIGGTNNVTINSDKSSLSSIINETSTTPLSTVTTVPQPYYNTTNNNSGTILATCSYPFNNNNDNNNNINENFYTLGRISSHFLRGSISAISSLSENNLLLIGSDTGALTIARTNNKNNIMPKSSAKSDNSKSGKMSGKSSTNSNNKTDNASSTGSGKQSKLANAVKVRHILCEKQSKCLEALEKLKNGKRFNQVAEMYSEDKARSGGDLGWMSRGSMVGAFQDAAFNLPISTLENPKYTDPPVKTQYGYHIIMVEGRR</sequence>
<organism evidence="19">
    <name type="scientific">Schistosoma haematobium</name>
    <name type="common">Blood fluke</name>
    <dbReference type="NCBI Taxonomy" id="6185"/>
    <lineage>
        <taxon>Eukaryota</taxon>
        <taxon>Metazoa</taxon>
        <taxon>Spiralia</taxon>
        <taxon>Lophotrochozoa</taxon>
        <taxon>Platyhelminthes</taxon>
        <taxon>Trematoda</taxon>
        <taxon>Digenea</taxon>
        <taxon>Strigeidida</taxon>
        <taxon>Schistosomatoidea</taxon>
        <taxon>Schistosomatidae</taxon>
        <taxon>Schistosoma</taxon>
    </lineage>
</organism>
<evidence type="ECO:0000256" key="8">
    <source>
        <dbReference type="ARBA" id="ARBA00023212"/>
    </source>
</evidence>
<dbReference type="EMBL" id="KL250798">
    <property type="protein sequence ID" value="KGB36663.1"/>
    <property type="molecule type" value="Genomic_DNA"/>
</dbReference>
<dbReference type="PANTHER" id="PTHR46866:SF1">
    <property type="entry name" value="GH12955P"/>
    <property type="match status" value="1"/>
</dbReference>
<evidence type="ECO:0000256" key="7">
    <source>
        <dbReference type="ARBA" id="ARBA00023125"/>
    </source>
</evidence>
<dbReference type="InterPro" id="IPR036322">
    <property type="entry name" value="WD40_repeat_dom_sf"/>
</dbReference>
<dbReference type="Gene3D" id="1.10.510.10">
    <property type="entry name" value="Transferase(Phosphotransferase) domain 1"/>
    <property type="match status" value="1"/>
</dbReference>
<keyword evidence="9 15" id="KW-0413">Isomerase</keyword>
<evidence type="ECO:0000256" key="13">
    <source>
        <dbReference type="ARBA" id="ARBA00033465"/>
    </source>
</evidence>
<evidence type="ECO:0000256" key="12">
    <source>
        <dbReference type="ARBA" id="ARBA00031249"/>
    </source>
</evidence>
<evidence type="ECO:0000256" key="15">
    <source>
        <dbReference type="PROSITE-ProRule" id="PRU00278"/>
    </source>
</evidence>
<keyword evidence="8" id="KW-0206">Cytoskeleton</keyword>
<feature type="compositionally biased region" description="Low complexity" evidence="16">
    <location>
        <begin position="1957"/>
        <end position="1983"/>
    </location>
</feature>
<evidence type="ECO:0000256" key="4">
    <source>
        <dbReference type="ARBA" id="ARBA00010242"/>
    </source>
</evidence>
<dbReference type="GO" id="GO:0005819">
    <property type="term" value="C:spindle"/>
    <property type="evidence" value="ECO:0007669"/>
    <property type="project" value="UniProtKB-SubCell"/>
</dbReference>
<protein>
    <recommendedName>
        <fullName evidence="5">Peptidyl-prolyl cis-trans isomerase NIMA-interacting 4</fullName>
    </recommendedName>
    <alternativeName>
        <fullName evidence="11">Parvulin-14</fullName>
    </alternativeName>
    <alternativeName>
        <fullName evidence="13">Peptidyl-prolyl cis-trans isomerase Pin4</fullName>
    </alternativeName>
    <alternativeName>
        <fullName evidence="12">Rotamase Pin4</fullName>
    </alternativeName>
</protein>
<dbReference type="PROSITE" id="PS50197">
    <property type="entry name" value="BEACH"/>
    <property type="match status" value="1"/>
</dbReference>